<dbReference type="PROSITE" id="PS51903">
    <property type="entry name" value="CLP_R"/>
    <property type="match status" value="1"/>
</dbReference>
<evidence type="ECO:0000313" key="5">
    <source>
        <dbReference type="Proteomes" id="UP000253868"/>
    </source>
</evidence>
<dbReference type="SUPFAM" id="SSF81923">
    <property type="entry name" value="Double Clp-N motif"/>
    <property type="match status" value="1"/>
</dbReference>
<dbReference type="Gene3D" id="1.10.1780.10">
    <property type="entry name" value="Clp, N-terminal domain"/>
    <property type="match status" value="2"/>
</dbReference>
<feature type="region of interest" description="Disordered" evidence="2">
    <location>
        <begin position="183"/>
        <end position="203"/>
    </location>
</feature>
<keyword evidence="1" id="KW-0677">Repeat</keyword>
<dbReference type="OrthoDB" id="3628183at2"/>
<reference evidence="5" key="1">
    <citation type="submission" date="2018-07" db="EMBL/GenBank/DDBJ databases">
        <authorList>
            <person name="Zhao J."/>
        </authorList>
    </citation>
    <scope>NUCLEOTIDE SEQUENCE [LARGE SCALE GENOMIC DNA]</scope>
    <source>
        <strain evidence="5">GSSD-12</strain>
    </source>
</reference>
<evidence type="ECO:0000259" key="3">
    <source>
        <dbReference type="PROSITE" id="PS51903"/>
    </source>
</evidence>
<evidence type="ECO:0000256" key="2">
    <source>
        <dbReference type="SAM" id="MobiDB-lite"/>
    </source>
</evidence>
<dbReference type="EMBL" id="CP031194">
    <property type="protein sequence ID" value="AXG80212.1"/>
    <property type="molecule type" value="Genomic_DNA"/>
</dbReference>
<name>A0A345HU38_9ACTN</name>
<proteinExistence type="predicted"/>
<sequence length="203" mass="21239">MFERFTEGARAVVTGAVGHAERTGADTVTEEHLLLGLLDRRGTRAAFAFAALGIEDRRDSVVRALADARRRGGLSQADARALAGIGIDLGEIVARVEREHGEGALRSGRRRGRPWTGHRPFAPEAKAVLVDALRIARGRGDRQIGDGHLLLALVSRPGVVAEVLADHGATYTTVERAMYGAASGAADGDRGDGGTDSGLAEAG</sequence>
<dbReference type="AlphaFoldDB" id="A0A345HU38"/>
<keyword evidence="5" id="KW-1185">Reference proteome</keyword>
<dbReference type="Proteomes" id="UP000253868">
    <property type="component" value="Chromosome"/>
</dbReference>
<dbReference type="RefSeq" id="WP_114661629.1">
    <property type="nucleotide sequence ID" value="NZ_CP031194.1"/>
</dbReference>
<dbReference type="Pfam" id="PF02861">
    <property type="entry name" value="Clp_N"/>
    <property type="match status" value="2"/>
</dbReference>
<dbReference type="InterPro" id="IPR036628">
    <property type="entry name" value="Clp_N_dom_sf"/>
</dbReference>
<dbReference type="InterPro" id="IPR004176">
    <property type="entry name" value="Clp_R_N"/>
</dbReference>
<evidence type="ECO:0000313" key="4">
    <source>
        <dbReference type="EMBL" id="AXG80212.1"/>
    </source>
</evidence>
<evidence type="ECO:0000256" key="1">
    <source>
        <dbReference type="PROSITE-ProRule" id="PRU01251"/>
    </source>
</evidence>
<feature type="domain" description="Clp R" evidence="3">
    <location>
        <begin position="2"/>
        <end position="184"/>
    </location>
</feature>
<dbReference type="KEGG" id="spad:DVK44_23985"/>
<accession>A0A345HU38</accession>
<protein>
    <submittedName>
        <fullName evidence="4">Peptidase</fullName>
    </submittedName>
</protein>
<gene>
    <name evidence="4" type="ORF">DVK44_23985</name>
</gene>
<organism evidence="4 5">
    <name type="scientific">Streptomyces paludis</name>
    <dbReference type="NCBI Taxonomy" id="2282738"/>
    <lineage>
        <taxon>Bacteria</taxon>
        <taxon>Bacillati</taxon>
        <taxon>Actinomycetota</taxon>
        <taxon>Actinomycetes</taxon>
        <taxon>Kitasatosporales</taxon>
        <taxon>Streptomycetaceae</taxon>
        <taxon>Streptomyces</taxon>
    </lineage>
</organism>